<dbReference type="RefSeq" id="WP_095224765.1">
    <property type="nucleotide sequence ID" value="NZ_NPCC01000060.1"/>
</dbReference>
<accession>A0A268NT49</accession>
<keyword evidence="1" id="KW-0812">Transmembrane</keyword>
<evidence type="ECO:0000313" key="3">
    <source>
        <dbReference type="Proteomes" id="UP000216207"/>
    </source>
</evidence>
<organism evidence="2 3">
    <name type="scientific">Shouchella clausii</name>
    <name type="common">Alkalihalobacillus clausii</name>
    <dbReference type="NCBI Taxonomy" id="79880"/>
    <lineage>
        <taxon>Bacteria</taxon>
        <taxon>Bacillati</taxon>
        <taxon>Bacillota</taxon>
        <taxon>Bacilli</taxon>
        <taxon>Bacillales</taxon>
        <taxon>Bacillaceae</taxon>
        <taxon>Shouchella</taxon>
    </lineage>
</organism>
<feature type="transmembrane region" description="Helical" evidence="1">
    <location>
        <begin position="57"/>
        <end position="80"/>
    </location>
</feature>
<reference evidence="2 3" key="1">
    <citation type="submission" date="2017-07" db="EMBL/GenBank/DDBJ databases">
        <title>Isolation and whole genome analysis of endospore-forming bacteria from heroin.</title>
        <authorList>
            <person name="Kalinowski J."/>
            <person name="Ahrens B."/>
            <person name="Al-Dilaimi A."/>
            <person name="Winkler A."/>
            <person name="Wibberg D."/>
            <person name="Schleenbecker U."/>
            <person name="Ruckert C."/>
            <person name="Wolfel R."/>
            <person name="Grass G."/>
        </authorList>
    </citation>
    <scope>NUCLEOTIDE SEQUENCE [LARGE SCALE GENOMIC DNA]</scope>
    <source>
        <strain evidence="2 3">7539</strain>
    </source>
</reference>
<dbReference type="EMBL" id="NPCC01000060">
    <property type="protein sequence ID" value="PAE86654.1"/>
    <property type="molecule type" value="Genomic_DNA"/>
</dbReference>
<dbReference type="AlphaFoldDB" id="A0A268NT49"/>
<gene>
    <name evidence="2" type="ORF">CHH72_22340</name>
</gene>
<keyword evidence="1" id="KW-0472">Membrane</keyword>
<feature type="transmembrane region" description="Helical" evidence="1">
    <location>
        <begin position="123"/>
        <end position="143"/>
    </location>
</feature>
<feature type="transmembrane region" description="Helical" evidence="1">
    <location>
        <begin position="28"/>
        <end position="51"/>
    </location>
</feature>
<evidence type="ECO:0000313" key="2">
    <source>
        <dbReference type="EMBL" id="PAE86654.1"/>
    </source>
</evidence>
<dbReference type="Proteomes" id="UP000216207">
    <property type="component" value="Unassembled WGS sequence"/>
</dbReference>
<keyword evidence="1" id="KW-1133">Transmembrane helix</keyword>
<sequence length="151" mass="17026">MNFVEKILDAFNKLGQFLKGMFERIIDFFLVPLSWLLYILEGILHFIVVLFQVVVEIIMIFVALFQFLFAITAGFLRTVFQMINPRIGSPGFFPSESGRGFNVVFDLVSGTGLLTVVPAVATFFLWFFFIIKYIALFGGTIMVRPFGGGGD</sequence>
<comment type="caution">
    <text evidence="2">The sequence shown here is derived from an EMBL/GenBank/DDBJ whole genome shotgun (WGS) entry which is preliminary data.</text>
</comment>
<proteinExistence type="predicted"/>
<evidence type="ECO:0000256" key="1">
    <source>
        <dbReference type="SAM" id="Phobius"/>
    </source>
</evidence>
<protein>
    <submittedName>
        <fullName evidence="2">Uncharacterized protein</fullName>
    </submittedName>
</protein>
<name>A0A268NT49_SHOCL</name>